<evidence type="ECO:0000256" key="1">
    <source>
        <dbReference type="SAM" id="Phobius"/>
    </source>
</evidence>
<sequence>MTGGRMDARRTHSVSPAQRIARGIAIVVLLPFRLVWEGLKLLARAIDVAVDRLLTVVVIPVGRFLRDRILRPIATVVRDFLLRPVGRALAFLWWRGLAPAGNWILRMILDPIWNALWRFVLRPIGVAVAVVVTYAVRYLIIAPAMGLWRWILAPLWRGVRTVLGYAWRATASLVRVLIVDPYRFVHRTTLRPIGAGLAATWRLLVVRPAAWIDRTTVRPARRWLAETMPAVFGR</sequence>
<proteinExistence type="predicted"/>
<keyword evidence="1" id="KW-0472">Membrane</keyword>
<reference evidence="2 3" key="1">
    <citation type="submission" date="2018-06" db="EMBL/GenBank/DDBJ databases">
        <authorList>
            <consortium name="Pathogen Informatics"/>
            <person name="Doyle S."/>
        </authorList>
    </citation>
    <scope>NUCLEOTIDE SEQUENCE [LARGE SCALE GENOMIC DNA]</scope>
    <source>
        <strain evidence="2 3">NCTC1934</strain>
    </source>
</reference>
<keyword evidence="1" id="KW-0812">Transmembrane</keyword>
<accession>A0A379JL20</accession>
<keyword evidence="1" id="KW-1133">Transmembrane helix</keyword>
<protein>
    <submittedName>
        <fullName evidence="2">Uncharacterized protein</fullName>
    </submittedName>
</protein>
<feature type="transmembrane region" description="Helical" evidence="1">
    <location>
        <begin position="85"/>
        <end position="104"/>
    </location>
</feature>
<name>A0A379JL20_9NOCA</name>
<evidence type="ECO:0000313" key="3">
    <source>
        <dbReference type="Proteomes" id="UP000255467"/>
    </source>
</evidence>
<dbReference type="AlphaFoldDB" id="A0A379JL20"/>
<gene>
    <name evidence="2" type="ORF">NCTC1934_06570</name>
</gene>
<dbReference type="EMBL" id="UGRY01000006">
    <property type="protein sequence ID" value="SUD49218.1"/>
    <property type="molecule type" value="Genomic_DNA"/>
</dbReference>
<evidence type="ECO:0000313" key="2">
    <source>
        <dbReference type="EMBL" id="SUD49218.1"/>
    </source>
</evidence>
<feature type="transmembrane region" description="Helical" evidence="1">
    <location>
        <begin position="124"/>
        <end position="148"/>
    </location>
</feature>
<dbReference type="RefSeq" id="WP_147287236.1">
    <property type="nucleotide sequence ID" value="NZ_UGRY01000006.1"/>
</dbReference>
<dbReference type="OrthoDB" id="4538058at2"/>
<keyword evidence="3" id="KW-1185">Reference proteome</keyword>
<dbReference type="Proteomes" id="UP000255467">
    <property type="component" value="Unassembled WGS sequence"/>
</dbReference>
<organism evidence="2 3">
    <name type="scientific">Nocardia otitidiscaviarum</name>
    <dbReference type="NCBI Taxonomy" id="1823"/>
    <lineage>
        <taxon>Bacteria</taxon>
        <taxon>Bacillati</taxon>
        <taxon>Actinomycetota</taxon>
        <taxon>Actinomycetes</taxon>
        <taxon>Mycobacteriales</taxon>
        <taxon>Nocardiaceae</taxon>
        <taxon>Nocardia</taxon>
    </lineage>
</organism>